<reference evidence="3 4" key="1">
    <citation type="submission" date="2021-12" db="EMBL/GenBank/DDBJ databases">
        <title>High titer production of polyol ester of fatty acids by Rhodotorula paludigena BS15 towards product separation-free biomass refinery.</title>
        <authorList>
            <person name="Mano J."/>
            <person name="Ono H."/>
            <person name="Tanaka T."/>
            <person name="Naito K."/>
            <person name="Sushida H."/>
            <person name="Ike M."/>
            <person name="Tokuyasu K."/>
            <person name="Kitaoka M."/>
        </authorList>
    </citation>
    <scope>NUCLEOTIDE SEQUENCE [LARGE SCALE GENOMIC DNA]</scope>
    <source>
        <strain evidence="3 4">BS15</strain>
    </source>
</reference>
<feature type="compositionally biased region" description="Low complexity" evidence="2">
    <location>
        <begin position="786"/>
        <end position="804"/>
    </location>
</feature>
<keyword evidence="4" id="KW-1185">Reference proteome</keyword>
<protein>
    <submittedName>
        <fullName evidence="3">Uncharacterized protein</fullName>
    </submittedName>
</protein>
<evidence type="ECO:0000313" key="3">
    <source>
        <dbReference type="EMBL" id="GJN89975.1"/>
    </source>
</evidence>
<dbReference type="Proteomes" id="UP001342314">
    <property type="component" value="Unassembled WGS sequence"/>
</dbReference>
<organism evidence="3 4">
    <name type="scientific">Rhodotorula paludigena</name>
    <dbReference type="NCBI Taxonomy" id="86838"/>
    <lineage>
        <taxon>Eukaryota</taxon>
        <taxon>Fungi</taxon>
        <taxon>Dikarya</taxon>
        <taxon>Basidiomycota</taxon>
        <taxon>Pucciniomycotina</taxon>
        <taxon>Microbotryomycetes</taxon>
        <taxon>Sporidiobolales</taxon>
        <taxon>Sporidiobolaceae</taxon>
        <taxon>Rhodotorula</taxon>
    </lineage>
</organism>
<dbReference type="EMBL" id="BQKY01000006">
    <property type="protein sequence ID" value="GJN89975.1"/>
    <property type="molecule type" value="Genomic_DNA"/>
</dbReference>
<feature type="compositionally biased region" description="Basic and acidic residues" evidence="2">
    <location>
        <begin position="858"/>
        <end position="873"/>
    </location>
</feature>
<dbReference type="GO" id="GO:0016491">
    <property type="term" value="F:oxidoreductase activity"/>
    <property type="evidence" value="ECO:0007669"/>
    <property type="project" value="UniProtKB-KW"/>
</dbReference>
<name>A0AAV5GBR0_9BASI</name>
<feature type="compositionally biased region" description="Polar residues" evidence="2">
    <location>
        <begin position="739"/>
        <end position="763"/>
    </location>
</feature>
<comment type="caution">
    <text evidence="3">The sequence shown here is derived from an EMBL/GenBank/DDBJ whole genome shotgun (WGS) entry which is preliminary data.</text>
</comment>
<proteinExistence type="predicted"/>
<dbReference type="InterPro" id="IPR025337">
    <property type="entry name" value="Questin_oxidase-like"/>
</dbReference>
<evidence type="ECO:0000256" key="1">
    <source>
        <dbReference type="ARBA" id="ARBA00023002"/>
    </source>
</evidence>
<evidence type="ECO:0000313" key="4">
    <source>
        <dbReference type="Proteomes" id="UP001342314"/>
    </source>
</evidence>
<feature type="compositionally biased region" description="Low complexity" evidence="2">
    <location>
        <begin position="1"/>
        <end position="56"/>
    </location>
</feature>
<feature type="region of interest" description="Disordered" evidence="2">
    <location>
        <begin position="543"/>
        <end position="613"/>
    </location>
</feature>
<feature type="region of interest" description="Disordered" evidence="2">
    <location>
        <begin position="712"/>
        <end position="873"/>
    </location>
</feature>
<sequence length="873" mass="93372">MAPFPSRRGPSSGPSPASSSSSPSLLPTILSPSQSSASLHAYPPALSPAHSAPSSPTRALHRDDPRDTRQQALQRADPRALFGAMQRPAVGVTGGVGNITAESTEACTRLLEENHLHAHTFINDEGFHNHCSHHLLAAYALGASPSLLEDIYKLHHATSFKPMPQLAPVEISEHNWTEYLGDERYYPNYLAFFHRVISAPPPSSSPYAGRKSSVVPVLEHYLLGGHGQMLARAVSGAVHPLIHIGHGVEFGLDAHVAEGLAQCAVHDARVAPLFPDEWPPRPPKPSHFQSTLSSAFSSLRRPFSTSSSSASSSSPTASSAAAAAAAAPAPSYWYGAFPPASGRDSFTRTAATLARDRRYPREGLSGFTILARMGCDEALAPGVAVQHGDLPKLDAVVRNRASRVRQWCEEWRFSNEKSVEWDDPAAAASAPSSASARGGKATTTSNGTVPAWDEIVEKCEELFWMATVIYAAATRPGYKDIKLDFFTMHGLTSILFLPSLLEVISPHLRPYLLTSHFRMLVAYWVSRGRPDLYVSETLMAASPYPRPPQSATFPRKTAVRRALDKATGEQSPEPAAASDDQDGDGQGYFAESSATRTPRAEGPPIRTGGSSLERIDDGVNPWLRILQSAADHADEHVTKAVRSLYFAAQHFGASERGMYTSSLAGTDAMDGTIFLRAAGLTLDALGWAHEGDDEGRPGAWDRSALGFPHTWDDSELLPGRTWPPPAAGDNKGKGRERPSFSSMTSSGAAAQGQGRSRSGTVVASAQGRARGTHDDEEVVSFGAGDSALLSPNPSLRASPSPSSPGGEYGHYAAPPPPPPRSSRSRSSSPGVGAGGSIEGRQGWRKVGEELTPEEEEEERARAAREEEERELMA</sequence>
<dbReference type="PANTHER" id="PTHR35870:SF1">
    <property type="entry name" value="PROTEIN, PUTATIVE (AFU_ORTHOLOGUE AFUA_5G03330)-RELATED"/>
    <property type="match status" value="1"/>
</dbReference>
<dbReference type="AlphaFoldDB" id="A0AAV5GBR0"/>
<dbReference type="PANTHER" id="PTHR35870">
    <property type="entry name" value="PROTEIN, PUTATIVE (AFU_ORTHOLOGUE AFUA_5G03330)-RELATED"/>
    <property type="match status" value="1"/>
</dbReference>
<accession>A0AAV5GBR0</accession>
<evidence type="ECO:0000256" key="2">
    <source>
        <dbReference type="SAM" id="MobiDB-lite"/>
    </source>
</evidence>
<feature type="region of interest" description="Disordered" evidence="2">
    <location>
        <begin position="1"/>
        <end position="73"/>
    </location>
</feature>
<gene>
    <name evidence="3" type="ORF">Rhopal_002964-T1</name>
</gene>
<dbReference type="Pfam" id="PF14027">
    <property type="entry name" value="Questin_oxidase"/>
    <property type="match status" value="1"/>
</dbReference>
<keyword evidence="1" id="KW-0560">Oxidoreductase</keyword>
<feature type="compositionally biased region" description="Basic and acidic residues" evidence="2">
    <location>
        <begin position="60"/>
        <end position="69"/>
    </location>
</feature>